<comment type="caution">
    <text evidence="1">The sequence shown here is derived from an EMBL/GenBank/DDBJ whole genome shotgun (WGS) entry which is preliminary data.</text>
</comment>
<name>A0A225AZB0_TALAT</name>
<dbReference type="RefSeq" id="XP_020121170.1">
    <property type="nucleotide sequence ID" value="XM_020265976.1"/>
</dbReference>
<dbReference type="AlphaFoldDB" id="A0A225AZB0"/>
<dbReference type="GeneID" id="31002885"/>
<organism evidence="1 2">
    <name type="scientific">Talaromyces atroroseus</name>
    <dbReference type="NCBI Taxonomy" id="1441469"/>
    <lineage>
        <taxon>Eukaryota</taxon>
        <taxon>Fungi</taxon>
        <taxon>Dikarya</taxon>
        <taxon>Ascomycota</taxon>
        <taxon>Pezizomycotina</taxon>
        <taxon>Eurotiomycetes</taxon>
        <taxon>Eurotiomycetidae</taxon>
        <taxon>Eurotiales</taxon>
        <taxon>Trichocomaceae</taxon>
        <taxon>Talaromyces</taxon>
        <taxon>Talaromyces sect. Trachyspermi</taxon>
    </lineage>
</organism>
<gene>
    <name evidence="1" type="ORF">UA08_03130</name>
</gene>
<dbReference type="EMBL" id="LFMY01000004">
    <property type="protein sequence ID" value="OKL61049.1"/>
    <property type="molecule type" value="Genomic_DNA"/>
</dbReference>
<keyword evidence="2" id="KW-1185">Reference proteome</keyword>
<sequence length="76" mass="8810">MQYCLLWRWKAVTHHCWPSGLEETRGVAAGAGVELRDIVMLKARYDLAHIRDDGSTQKQHTKSSNTCRMYQCDHTF</sequence>
<evidence type="ECO:0000313" key="1">
    <source>
        <dbReference type="EMBL" id="OKL61049.1"/>
    </source>
</evidence>
<proteinExistence type="predicted"/>
<accession>A0A225AZB0</accession>
<dbReference type="Gene3D" id="1.10.10.2120">
    <property type="match status" value="1"/>
</dbReference>
<evidence type="ECO:0000313" key="2">
    <source>
        <dbReference type="Proteomes" id="UP000214365"/>
    </source>
</evidence>
<protein>
    <submittedName>
        <fullName evidence="1">Uncharacterized protein</fullName>
    </submittedName>
</protein>
<dbReference type="Proteomes" id="UP000214365">
    <property type="component" value="Unassembled WGS sequence"/>
</dbReference>
<reference evidence="1 2" key="1">
    <citation type="submission" date="2015-06" db="EMBL/GenBank/DDBJ databases">
        <title>Talaromyces atroroseus IBT 11181 draft genome.</title>
        <authorList>
            <person name="Rasmussen K.B."/>
            <person name="Rasmussen S."/>
            <person name="Petersen B."/>
            <person name="Sicheritz-Ponten T."/>
            <person name="Mortensen U.H."/>
            <person name="Thrane U."/>
        </authorList>
    </citation>
    <scope>NUCLEOTIDE SEQUENCE [LARGE SCALE GENOMIC DNA]</scope>
    <source>
        <strain evidence="1 2">IBT 11181</strain>
    </source>
</reference>
<dbReference type="OrthoDB" id="189997at2759"/>